<keyword evidence="3 7" id="KW-0479">Metal-binding</keyword>
<evidence type="ECO:0000256" key="7">
    <source>
        <dbReference type="RuleBase" id="RU000620"/>
    </source>
</evidence>
<gene>
    <name evidence="10" type="ORF">LMG28138_05123</name>
</gene>
<keyword evidence="2 7" id="KW-0004">4Fe-4S</keyword>
<evidence type="ECO:0000256" key="2">
    <source>
        <dbReference type="ARBA" id="ARBA00022485"/>
    </source>
</evidence>
<organism evidence="10 11">
    <name type="scientific">Pararobbsia alpina</name>
    <dbReference type="NCBI Taxonomy" id="621374"/>
    <lineage>
        <taxon>Bacteria</taxon>
        <taxon>Pseudomonadati</taxon>
        <taxon>Pseudomonadota</taxon>
        <taxon>Betaproteobacteria</taxon>
        <taxon>Burkholderiales</taxon>
        <taxon>Burkholderiaceae</taxon>
        <taxon>Pararobbsia</taxon>
    </lineage>
</organism>
<name>A0A6S7BTI2_9BURK</name>
<dbReference type="PROSITE" id="PS51373">
    <property type="entry name" value="HIPIP"/>
    <property type="match status" value="1"/>
</dbReference>
<feature type="chain" id="PRO_5028977701" description="High-potential iron-sulfur protein" evidence="8">
    <location>
        <begin position="28"/>
        <end position="103"/>
    </location>
</feature>
<dbReference type="GO" id="GO:0019646">
    <property type="term" value="P:aerobic electron transport chain"/>
    <property type="evidence" value="ECO:0007669"/>
    <property type="project" value="InterPro"/>
</dbReference>
<dbReference type="Gene3D" id="4.10.490.10">
    <property type="entry name" value="High potential iron-sulphur protein"/>
    <property type="match status" value="1"/>
</dbReference>
<evidence type="ECO:0000313" key="11">
    <source>
        <dbReference type="Proteomes" id="UP000494115"/>
    </source>
</evidence>
<comment type="function">
    <text evidence="7">Specific class of high-redox-potential 4Fe-4S ferredoxins. Functions in anaerobic electron transport in most purple and in some other photosynthetic bacteria and in at least one genus (Paracoccus) of halophilic, denitrifying bacteria.</text>
</comment>
<evidence type="ECO:0000256" key="1">
    <source>
        <dbReference type="ARBA" id="ARBA00022448"/>
    </source>
</evidence>
<dbReference type="GO" id="GO:0051539">
    <property type="term" value="F:4 iron, 4 sulfur cluster binding"/>
    <property type="evidence" value="ECO:0007669"/>
    <property type="project" value="UniProtKB-KW"/>
</dbReference>
<evidence type="ECO:0000313" key="10">
    <source>
        <dbReference type="EMBL" id="CAB3802061.1"/>
    </source>
</evidence>
<evidence type="ECO:0000256" key="3">
    <source>
        <dbReference type="ARBA" id="ARBA00022723"/>
    </source>
</evidence>
<dbReference type="InterPro" id="IPR036369">
    <property type="entry name" value="HIPIP_sf"/>
</dbReference>
<comment type="subunit">
    <text evidence="7">Homodimer.</text>
</comment>
<accession>A0A6S7BTI2</accession>
<keyword evidence="5 7" id="KW-0408">Iron</keyword>
<keyword evidence="4 7" id="KW-0249">Electron transport</keyword>
<evidence type="ECO:0000259" key="9">
    <source>
        <dbReference type="PROSITE" id="PS51373"/>
    </source>
</evidence>
<dbReference type="AlphaFoldDB" id="A0A6S7BTI2"/>
<keyword evidence="6 7" id="KW-0411">Iron-sulfur</keyword>
<keyword evidence="11" id="KW-1185">Reference proteome</keyword>
<proteinExistence type="inferred from homology"/>
<dbReference type="Pfam" id="PF01355">
    <property type="entry name" value="HIPIP"/>
    <property type="match status" value="1"/>
</dbReference>
<evidence type="ECO:0000256" key="6">
    <source>
        <dbReference type="ARBA" id="ARBA00023014"/>
    </source>
</evidence>
<dbReference type="RefSeq" id="WP_175107731.1">
    <property type="nucleotide sequence ID" value="NZ_CADIKM010000046.1"/>
</dbReference>
<reference evidence="10 11" key="1">
    <citation type="submission" date="2020-04" db="EMBL/GenBank/DDBJ databases">
        <authorList>
            <person name="De Canck E."/>
        </authorList>
    </citation>
    <scope>NUCLEOTIDE SEQUENCE [LARGE SCALE GENOMIC DNA]</scope>
    <source>
        <strain evidence="10 11">LMG 28138</strain>
    </source>
</reference>
<feature type="domain" description="High potential iron-sulfur proteins family profile" evidence="9">
    <location>
        <begin position="26"/>
        <end position="103"/>
    </location>
</feature>
<dbReference type="Proteomes" id="UP000494115">
    <property type="component" value="Unassembled WGS sequence"/>
</dbReference>
<protein>
    <recommendedName>
        <fullName evidence="7">High-potential iron-sulfur protein</fullName>
        <shortName evidence="7">HiPIP</shortName>
    </recommendedName>
</protein>
<sequence>MQASRRKFFITSAAVVSSIVLSAQTRADTTAVSESDPTAKALNYKPLASSVDPAKSPTYKAGQMCANCQLYQGTAGSSMGPCAIFGGKQVSAKGWCTAYVKKA</sequence>
<dbReference type="EMBL" id="CADIKM010000046">
    <property type="protein sequence ID" value="CAB3802061.1"/>
    <property type="molecule type" value="Genomic_DNA"/>
</dbReference>
<feature type="signal peptide" evidence="8">
    <location>
        <begin position="1"/>
        <end position="27"/>
    </location>
</feature>
<dbReference type="SUPFAM" id="SSF57652">
    <property type="entry name" value="HIPIP (high potential iron protein)"/>
    <property type="match status" value="1"/>
</dbReference>
<dbReference type="GO" id="GO:0009055">
    <property type="term" value="F:electron transfer activity"/>
    <property type="evidence" value="ECO:0007669"/>
    <property type="project" value="InterPro"/>
</dbReference>
<evidence type="ECO:0000256" key="8">
    <source>
        <dbReference type="SAM" id="SignalP"/>
    </source>
</evidence>
<keyword evidence="1 7" id="KW-0813">Transport</keyword>
<evidence type="ECO:0000256" key="4">
    <source>
        <dbReference type="ARBA" id="ARBA00022982"/>
    </source>
</evidence>
<dbReference type="InterPro" id="IPR000170">
    <property type="entry name" value="High_potential_FeS_prot"/>
</dbReference>
<evidence type="ECO:0000256" key="5">
    <source>
        <dbReference type="ARBA" id="ARBA00023004"/>
    </source>
</evidence>
<keyword evidence="8" id="KW-0732">Signal</keyword>
<comment type="similarity">
    <text evidence="7">Belongs to the high-potential iron-sulfur protein (HiPIP) family.</text>
</comment>
<dbReference type="GO" id="GO:0046872">
    <property type="term" value="F:metal ion binding"/>
    <property type="evidence" value="ECO:0007669"/>
    <property type="project" value="UniProtKB-KW"/>
</dbReference>